<evidence type="ECO:0000313" key="3">
    <source>
        <dbReference type="Proteomes" id="UP000278962"/>
    </source>
</evidence>
<feature type="transmembrane region" description="Helical" evidence="1">
    <location>
        <begin position="64"/>
        <end position="96"/>
    </location>
</feature>
<dbReference type="RefSeq" id="WP_121253856.1">
    <property type="nucleotide sequence ID" value="NZ_RBIL01000002.1"/>
</dbReference>
<accession>A0A660KX34</accession>
<feature type="transmembrane region" description="Helical" evidence="1">
    <location>
        <begin position="108"/>
        <end position="130"/>
    </location>
</feature>
<organism evidence="2 3">
    <name type="scientific">Solirubrobacter pauli</name>
    <dbReference type="NCBI Taxonomy" id="166793"/>
    <lineage>
        <taxon>Bacteria</taxon>
        <taxon>Bacillati</taxon>
        <taxon>Actinomycetota</taxon>
        <taxon>Thermoleophilia</taxon>
        <taxon>Solirubrobacterales</taxon>
        <taxon>Solirubrobacteraceae</taxon>
        <taxon>Solirubrobacter</taxon>
    </lineage>
</organism>
<protein>
    <submittedName>
        <fullName evidence="2">Uncharacterized protein</fullName>
    </submittedName>
</protein>
<keyword evidence="3" id="KW-1185">Reference proteome</keyword>
<evidence type="ECO:0000313" key="2">
    <source>
        <dbReference type="EMBL" id="RKQ86267.1"/>
    </source>
</evidence>
<feature type="transmembrane region" description="Helical" evidence="1">
    <location>
        <begin position="35"/>
        <end position="52"/>
    </location>
</feature>
<feature type="transmembrane region" description="Helical" evidence="1">
    <location>
        <begin position="12"/>
        <end position="29"/>
    </location>
</feature>
<dbReference type="Proteomes" id="UP000278962">
    <property type="component" value="Unassembled WGS sequence"/>
</dbReference>
<keyword evidence="1" id="KW-0472">Membrane</keyword>
<proteinExistence type="predicted"/>
<gene>
    <name evidence="2" type="ORF">C8N24_4277</name>
</gene>
<keyword evidence="1" id="KW-0812">Transmembrane</keyword>
<dbReference type="EMBL" id="RBIL01000002">
    <property type="protein sequence ID" value="RKQ86267.1"/>
    <property type="molecule type" value="Genomic_DNA"/>
</dbReference>
<sequence length="132" mass="14035">MGRLAISPLHRALVLATLAANGLVALAALVDSAEAFILILGFAAMPAALLWLEPHPRAFRFTAASLALAYGTIAVVLLLFGGLVFAPAAVLLGWTALMPNGDGRLRQYLWVVLWFAVAMMLVITTLLLIARL</sequence>
<evidence type="ECO:0000256" key="1">
    <source>
        <dbReference type="SAM" id="Phobius"/>
    </source>
</evidence>
<dbReference type="AlphaFoldDB" id="A0A660KX34"/>
<keyword evidence="1" id="KW-1133">Transmembrane helix</keyword>
<name>A0A660KX34_9ACTN</name>
<reference evidence="2 3" key="1">
    <citation type="submission" date="2018-10" db="EMBL/GenBank/DDBJ databases">
        <title>Genomic Encyclopedia of Archaeal and Bacterial Type Strains, Phase II (KMG-II): from individual species to whole genera.</title>
        <authorList>
            <person name="Goeker M."/>
        </authorList>
    </citation>
    <scope>NUCLEOTIDE SEQUENCE [LARGE SCALE GENOMIC DNA]</scope>
    <source>
        <strain evidence="2 3">DSM 14954</strain>
    </source>
</reference>
<comment type="caution">
    <text evidence="2">The sequence shown here is derived from an EMBL/GenBank/DDBJ whole genome shotgun (WGS) entry which is preliminary data.</text>
</comment>